<dbReference type="Gene3D" id="3.40.50.300">
    <property type="entry name" value="P-loop containing nucleotide triphosphate hydrolases"/>
    <property type="match status" value="1"/>
</dbReference>
<dbReference type="SUPFAM" id="SSF160443">
    <property type="entry name" value="SMR domain-like"/>
    <property type="match status" value="1"/>
</dbReference>
<feature type="coiled-coil region" evidence="8">
    <location>
        <begin position="532"/>
        <end position="620"/>
    </location>
</feature>
<dbReference type="AlphaFoldDB" id="A0A5C0VHE9"/>
<comment type="similarity">
    <text evidence="7">Belongs to the DNA mismatch repair MutS family. MutS2 subfamily.</text>
</comment>
<name>A0A5C0VHE9_9SPHI</name>
<dbReference type="GO" id="GO:0016887">
    <property type="term" value="F:ATP hydrolysis activity"/>
    <property type="evidence" value="ECO:0007669"/>
    <property type="project" value="InterPro"/>
</dbReference>
<dbReference type="InterPro" id="IPR005747">
    <property type="entry name" value="MutS2"/>
</dbReference>
<keyword evidence="11" id="KW-1185">Reference proteome</keyword>
<dbReference type="GO" id="GO:0045910">
    <property type="term" value="P:negative regulation of DNA recombination"/>
    <property type="evidence" value="ECO:0007669"/>
    <property type="project" value="InterPro"/>
</dbReference>
<dbReference type="PROSITE" id="PS50828">
    <property type="entry name" value="SMR"/>
    <property type="match status" value="1"/>
</dbReference>
<dbReference type="InterPro" id="IPR000432">
    <property type="entry name" value="DNA_mismatch_repair_MutS_C"/>
</dbReference>
<accession>A0A5C0VHE9</accession>
<dbReference type="Gene3D" id="3.30.1370.110">
    <property type="match status" value="1"/>
</dbReference>
<evidence type="ECO:0000313" key="10">
    <source>
        <dbReference type="EMBL" id="QEK51497.1"/>
    </source>
</evidence>
<keyword evidence="8" id="KW-0175">Coiled coil</keyword>
<proteinExistence type="inferred from homology"/>
<comment type="function">
    <text evidence="7">Acts as a ribosome collision sensor, splitting the ribosome into its 2 subunits. Detects stalled/collided 70S ribosomes which it binds and splits by an ATP-hydrolysis driven conformational change. Acts upstream of the ribosome quality control system (RQC), a ribosome-associated complex that mediates the extraction of incompletely synthesized nascent chains from stalled ribosomes and their subsequent degradation. Probably generates substrates for RQC.</text>
</comment>
<protein>
    <recommendedName>
        <fullName evidence="7">Endonuclease MutS2</fullName>
        <ecNumber evidence="7">3.1.-.-</ecNumber>
    </recommendedName>
    <alternativeName>
        <fullName evidence="7">Ribosome-associated protein quality control-upstream factor</fullName>
        <shortName evidence="7">RQC-upstream factor</shortName>
        <shortName evidence="7">RqcU</shortName>
        <ecNumber evidence="7">3.6.4.-</ecNumber>
    </alternativeName>
</protein>
<dbReference type="PIRSF" id="PIRSF005814">
    <property type="entry name" value="MutS_YshD"/>
    <property type="match status" value="1"/>
</dbReference>
<dbReference type="GO" id="GO:0140664">
    <property type="term" value="F:ATP-dependent DNA damage sensor activity"/>
    <property type="evidence" value="ECO:0007669"/>
    <property type="project" value="InterPro"/>
</dbReference>
<feature type="binding site" evidence="7">
    <location>
        <begin position="341"/>
        <end position="348"/>
    </location>
    <ligand>
        <name>ATP</name>
        <dbReference type="ChEBI" id="CHEBI:30616"/>
    </ligand>
</feature>
<dbReference type="Pfam" id="PF01713">
    <property type="entry name" value="Smr"/>
    <property type="match status" value="1"/>
</dbReference>
<keyword evidence="1 7" id="KW-0699">rRNA-binding</keyword>
<reference evidence="10 11" key="1">
    <citation type="submission" date="2019-08" db="EMBL/GenBank/DDBJ databases">
        <title>Pedobacter sp. nov., isolated from Han river, South Korea.</title>
        <authorList>
            <person name="Lee D.-H."/>
            <person name="Kim Y.-S."/>
            <person name="Hwang E.-M."/>
            <person name="Le Tran T.C."/>
            <person name="Cha C.-J."/>
        </authorList>
    </citation>
    <scope>NUCLEOTIDE SEQUENCE [LARGE SCALE GENOMIC DNA]</scope>
    <source>
        <strain evidence="10 11">CJ43</strain>
    </source>
</reference>
<keyword evidence="4 7" id="KW-0067">ATP-binding</keyword>
<evidence type="ECO:0000259" key="9">
    <source>
        <dbReference type="PROSITE" id="PS50828"/>
    </source>
</evidence>
<keyword evidence="6 7" id="KW-0238">DNA-binding</keyword>
<evidence type="ECO:0000256" key="2">
    <source>
        <dbReference type="ARBA" id="ARBA00022741"/>
    </source>
</evidence>
<dbReference type="HAMAP" id="MF_00092">
    <property type="entry name" value="MutS2"/>
    <property type="match status" value="1"/>
</dbReference>
<organism evidence="10 11">
    <name type="scientific">Pedobacter aquae</name>
    <dbReference type="NCBI Taxonomy" id="2605747"/>
    <lineage>
        <taxon>Bacteria</taxon>
        <taxon>Pseudomonadati</taxon>
        <taxon>Bacteroidota</taxon>
        <taxon>Sphingobacteriia</taxon>
        <taxon>Sphingobacteriales</taxon>
        <taxon>Sphingobacteriaceae</taxon>
        <taxon>Pedobacter</taxon>
    </lineage>
</organism>
<evidence type="ECO:0000256" key="6">
    <source>
        <dbReference type="ARBA" id="ARBA00023125"/>
    </source>
</evidence>
<gene>
    <name evidence="7" type="primary">mutS2</name>
    <name evidence="7" type="synonym">rqcU</name>
    <name evidence="10" type="ORF">FYC62_07350</name>
</gene>
<dbReference type="Proteomes" id="UP000323653">
    <property type="component" value="Chromosome"/>
</dbReference>
<evidence type="ECO:0000256" key="4">
    <source>
        <dbReference type="ARBA" id="ARBA00022840"/>
    </source>
</evidence>
<dbReference type="GO" id="GO:0004519">
    <property type="term" value="F:endonuclease activity"/>
    <property type="evidence" value="ECO:0007669"/>
    <property type="project" value="UniProtKB-UniRule"/>
</dbReference>
<dbReference type="EMBL" id="CP043329">
    <property type="protein sequence ID" value="QEK51497.1"/>
    <property type="molecule type" value="Genomic_DNA"/>
</dbReference>
<comment type="function">
    <text evidence="7">Endonuclease that is involved in the suppression of homologous recombination and thus may have a key role in the control of bacterial genetic diversity.</text>
</comment>
<dbReference type="SUPFAM" id="SSF48334">
    <property type="entry name" value="DNA repair protein MutS, domain III"/>
    <property type="match status" value="1"/>
</dbReference>
<dbReference type="KEGG" id="pej:FYC62_07350"/>
<dbReference type="InterPro" id="IPR036187">
    <property type="entry name" value="DNA_mismatch_repair_MutS_sf"/>
</dbReference>
<dbReference type="GO" id="GO:0005524">
    <property type="term" value="F:ATP binding"/>
    <property type="evidence" value="ECO:0007669"/>
    <property type="project" value="UniProtKB-UniRule"/>
</dbReference>
<dbReference type="FunFam" id="3.40.50.300:FF:000830">
    <property type="entry name" value="Endonuclease MutS2"/>
    <property type="match status" value="1"/>
</dbReference>
<dbReference type="InterPro" id="IPR007696">
    <property type="entry name" value="DNA_mismatch_repair_MutS_core"/>
</dbReference>
<dbReference type="Pfam" id="PF00488">
    <property type="entry name" value="MutS_V"/>
    <property type="match status" value="1"/>
</dbReference>
<dbReference type="GO" id="GO:0072344">
    <property type="term" value="P:rescue of stalled ribosome"/>
    <property type="evidence" value="ECO:0007669"/>
    <property type="project" value="UniProtKB-UniRule"/>
</dbReference>
<evidence type="ECO:0000256" key="8">
    <source>
        <dbReference type="SAM" id="Coils"/>
    </source>
</evidence>
<keyword evidence="7 10" id="KW-0255">Endonuclease</keyword>
<dbReference type="GO" id="GO:0006298">
    <property type="term" value="P:mismatch repair"/>
    <property type="evidence" value="ECO:0007669"/>
    <property type="project" value="InterPro"/>
</dbReference>
<evidence type="ECO:0000256" key="1">
    <source>
        <dbReference type="ARBA" id="ARBA00022730"/>
    </source>
</evidence>
<dbReference type="SMART" id="SM00463">
    <property type="entry name" value="SMR"/>
    <property type="match status" value="1"/>
</dbReference>
<dbReference type="PANTHER" id="PTHR48466">
    <property type="entry name" value="OS10G0509000 PROTEIN-RELATED"/>
    <property type="match status" value="1"/>
</dbReference>
<dbReference type="NCBIfam" id="TIGR01069">
    <property type="entry name" value="mutS2"/>
    <property type="match status" value="1"/>
</dbReference>
<dbReference type="SMART" id="SM00533">
    <property type="entry name" value="MUTSd"/>
    <property type="match status" value="1"/>
</dbReference>
<evidence type="ECO:0000313" key="11">
    <source>
        <dbReference type="Proteomes" id="UP000323653"/>
    </source>
</evidence>
<dbReference type="InterPro" id="IPR045076">
    <property type="entry name" value="MutS"/>
</dbReference>
<dbReference type="PANTHER" id="PTHR48466:SF2">
    <property type="entry name" value="OS10G0509000 PROTEIN"/>
    <property type="match status" value="1"/>
</dbReference>
<dbReference type="SUPFAM" id="SSF52540">
    <property type="entry name" value="P-loop containing nucleoside triphosphate hydrolases"/>
    <property type="match status" value="1"/>
</dbReference>
<sequence>MIYPVNSLDKLGFDEIKANIRSFCMSDMGRGMVDKIQFMANYDQIIKFLKQTQEFKNIIKNDQPLPIQSFFDIKRLSDKAKIEGTFLSEEEFFQIYNSLLTVFAVIKYFEERNGLYPNLEALFEHLPIEKSIIKNIEAIIDVKGKIKNNASKELAYLTDAIAKAEQDSRKKVDQIYKNAQQNNWVADGSLTVRDGRICIPILAENKRKLKGFVHDESASGQTVYIEPEEVFNLNNLIRDMEFERRREIIKILTDLTDKTRPYVPILYSYHNFLTKLDFVRAKALFAIEIDAEMPVVLKDTRLKLVNARHPLLVIGAKLNGKAVVPLNMHLDEKTRILLVSGPNAGGKSVAMKTVGLLQIMVQAGLLVPVAEESEFGIFKQLFADIGDDQSIESDLSTYSAHLSKMKYFTEFSNAKTLVLIDEFGTGTDPQFGGPIAEAVLEIINKKNAYGVITTHYSNLKIFANHTTGIENASMIFDNIHLQPLYMLEMGKPGSSYAFEIAQKIGLSKQLLDLAKSKISVQQRKVDTLLIDLERDKKEVLEKKIEIDKLQRKAKSLLDENEKLKAFYDENKKNLIKEAKLEAQQIIKNANKLVENTIAQIKEHKADKEKTQELRSQLHTELKKNEIKAEKAKPATAETTEIKEGDWIKLTDSGNVAQVLEVNKDNLIIAFGELRSVVKKNRAVKVANSEVPKDIRKLSRVTHTQSAADFVSEIDVRGKRGDDALYEIEKYLDKAIMFNMNSFKVIHGKGDGILRKLIRNYLKKYSEVSRMEDEHADRGGDGITYVYLK</sequence>
<feature type="domain" description="Smr" evidence="9">
    <location>
        <begin position="713"/>
        <end position="788"/>
    </location>
</feature>
<dbReference type="InterPro" id="IPR027417">
    <property type="entry name" value="P-loop_NTPase"/>
</dbReference>
<dbReference type="SMART" id="SM00534">
    <property type="entry name" value="MUTSac"/>
    <property type="match status" value="1"/>
</dbReference>
<dbReference type="EC" id="3.1.-.-" evidence="7"/>
<dbReference type="RefSeq" id="WP_149074487.1">
    <property type="nucleotide sequence ID" value="NZ_CP043329.1"/>
</dbReference>
<dbReference type="InterPro" id="IPR036063">
    <property type="entry name" value="Smr_dom_sf"/>
</dbReference>
<dbReference type="InterPro" id="IPR002625">
    <property type="entry name" value="Smr_dom"/>
</dbReference>
<comment type="subunit">
    <text evidence="7">Homodimer. Binds to stalled ribosomes, contacting rRNA.</text>
</comment>
<dbReference type="GO" id="GO:0019843">
    <property type="term" value="F:rRNA binding"/>
    <property type="evidence" value="ECO:0007669"/>
    <property type="project" value="UniProtKB-UniRule"/>
</dbReference>
<dbReference type="GO" id="GO:0043023">
    <property type="term" value="F:ribosomal large subunit binding"/>
    <property type="evidence" value="ECO:0007669"/>
    <property type="project" value="UniProtKB-UniRule"/>
</dbReference>
<keyword evidence="2 7" id="KW-0547">Nucleotide-binding</keyword>
<evidence type="ECO:0000256" key="7">
    <source>
        <dbReference type="HAMAP-Rule" id="MF_00092"/>
    </source>
</evidence>
<evidence type="ECO:0000256" key="5">
    <source>
        <dbReference type="ARBA" id="ARBA00022884"/>
    </source>
</evidence>
<keyword evidence="3 7" id="KW-0378">Hydrolase</keyword>
<keyword evidence="5 7" id="KW-0694">RNA-binding</keyword>
<keyword evidence="7" id="KW-0540">Nuclease</keyword>
<dbReference type="GO" id="GO:0030983">
    <property type="term" value="F:mismatched DNA binding"/>
    <property type="evidence" value="ECO:0007669"/>
    <property type="project" value="InterPro"/>
</dbReference>
<dbReference type="EC" id="3.6.4.-" evidence="7"/>
<evidence type="ECO:0000256" key="3">
    <source>
        <dbReference type="ARBA" id="ARBA00022801"/>
    </source>
</evidence>